<dbReference type="Pfam" id="PF04954">
    <property type="entry name" value="SIP"/>
    <property type="match status" value="1"/>
</dbReference>
<dbReference type="SUPFAM" id="SSF63380">
    <property type="entry name" value="Riboflavin synthase domain-like"/>
    <property type="match status" value="1"/>
</dbReference>
<organism evidence="2 3">
    <name type="scientific">Marinactinospora rubrisoli</name>
    <dbReference type="NCBI Taxonomy" id="2715399"/>
    <lineage>
        <taxon>Bacteria</taxon>
        <taxon>Bacillati</taxon>
        <taxon>Actinomycetota</taxon>
        <taxon>Actinomycetes</taxon>
        <taxon>Streptosporangiales</taxon>
        <taxon>Nocardiopsidaceae</taxon>
        <taxon>Marinactinospora</taxon>
    </lineage>
</organism>
<dbReference type="CDD" id="cd06193">
    <property type="entry name" value="siderophore_interacting"/>
    <property type="match status" value="1"/>
</dbReference>
<dbReference type="InterPro" id="IPR007037">
    <property type="entry name" value="SIP_rossman_dom"/>
</dbReference>
<reference evidence="3" key="1">
    <citation type="journal article" date="2019" name="Int. J. Syst. Evol. Microbiol.">
        <title>The Global Catalogue of Microorganisms (GCM) 10K type strain sequencing project: providing services to taxonomists for standard genome sequencing and annotation.</title>
        <authorList>
            <consortium name="The Broad Institute Genomics Platform"/>
            <consortium name="The Broad Institute Genome Sequencing Center for Infectious Disease"/>
            <person name="Wu L."/>
            <person name="Ma J."/>
        </authorList>
    </citation>
    <scope>NUCLEOTIDE SEQUENCE [LARGE SCALE GENOMIC DNA]</scope>
    <source>
        <strain evidence="3">CGMCC 4.7382</strain>
    </source>
</reference>
<evidence type="ECO:0000313" key="3">
    <source>
        <dbReference type="Proteomes" id="UP001596540"/>
    </source>
</evidence>
<evidence type="ECO:0000259" key="1">
    <source>
        <dbReference type="PROSITE" id="PS51384"/>
    </source>
</evidence>
<gene>
    <name evidence="2" type="ORF">ACFQRF_13140</name>
</gene>
<dbReference type="RefSeq" id="WP_379871336.1">
    <property type="nucleotide sequence ID" value="NZ_JBHTBH010000005.1"/>
</dbReference>
<comment type="caution">
    <text evidence="2">The sequence shown here is derived from an EMBL/GenBank/DDBJ whole genome shotgun (WGS) entry which is preliminary data.</text>
</comment>
<dbReference type="InterPro" id="IPR039374">
    <property type="entry name" value="SIP_fam"/>
</dbReference>
<name>A0ABW2KHA5_9ACTN</name>
<dbReference type="PANTHER" id="PTHR30157:SF0">
    <property type="entry name" value="NADPH-DEPENDENT FERRIC-CHELATE REDUCTASE"/>
    <property type="match status" value="1"/>
</dbReference>
<dbReference type="Pfam" id="PF08021">
    <property type="entry name" value="FAD_binding_9"/>
    <property type="match status" value="1"/>
</dbReference>
<sequence length="323" mass="34667">MSTGRATDARSATAAPGYRVYPVEVAGRQRLGPNFVRITFGGDSLREFGFGGDDQRIKLMLPAPGRTVADVPDGDGWYAAWQAMPEDTRPVLRTYTVRAFRPEAGELDVDFVLHGLENGHAGPASRWAATADRSGPVALVGPARPGTGRMWGVEWAPPATARRLLLAGDETAVPAMASIVEALPPDARGIVCVEVPADGDRQSWRLPEGVEVRWSVRGDAARPHGELLESAVRAALTELCGPGERAGTEHVDDVDIDGEGAILWEVPDAPTDQVDAAAGELYGWLAGEAGVIKRLRRLMVNDHGVPRHAVAFMGYWRNGRSQL</sequence>
<dbReference type="InterPro" id="IPR013113">
    <property type="entry name" value="SIP_FAD-bd"/>
</dbReference>
<dbReference type="Gene3D" id="2.40.30.10">
    <property type="entry name" value="Translation factors"/>
    <property type="match status" value="1"/>
</dbReference>
<dbReference type="EMBL" id="JBHTBH010000005">
    <property type="protein sequence ID" value="MFC7328690.1"/>
    <property type="molecule type" value="Genomic_DNA"/>
</dbReference>
<dbReference type="PANTHER" id="PTHR30157">
    <property type="entry name" value="FERRIC REDUCTASE, NADPH-DEPENDENT"/>
    <property type="match status" value="1"/>
</dbReference>
<dbReference type="PROSITE" id="PS51384">
    <property type="entry name" value="FAD_FR"/>
    <property type="match status" value="1"/>
</dbReference>
<dbReference type="InterPro" id="IPR017927">
    <property type="entry name" value="FAD-bd_FR_type"/>
</dbReference>
<evidence type="ECO:0000313" key="2">
    <source>
        <dbReference type="EMBL" id="MFC7328690.1"/>
    </source>
</evidence>
<dbReference type="InterPro" id="IPR017938">
    <property type="entry name" value="Riboflavin_synthase-like_b-brl"/>
</dbReference>
<proteinExistence type="predicted"/>
<dbReference type="Proteomes" id="UP001596540">
    <property type="component" value="Unassembled WGS sequence"/>
</dbReference>
<keyword evidence="3" id="KW-1185">Reference proteome</keyword>
<dbReference type="Gene3D" id="3.40.50.80">
    <property type="entry name" value="Nucleotide-binding domain of ferredoxin-NADP reductase (FNR) module"/>
    <property type="match status" value="1"/>
</dbReference>
<accession>A0ABW2KHA5</accession>
<feature type="domain" description="FAD-binding FR-type" evidence="1">
    <location>
        <begin position="18"/>
        <end position="165"/>
    </location>
</feature>
<dbReference type="InterPro" id="IPR039261">
    <property type="entry name" value="FNR_nucleotide-bd"/>
</dbReference>
<protein>
    <submittedName>
        <fullName evidence="2">Siderophore-interacting protein</fullName>
    </submittedName>
</protein>